<evidence type="ECO:0000256" key="7">
    <source>
        <dbReference type="ARBA" id="ARBA00023049"/>
    </source>
</evidence>
<dbReference type="EMBL" id="QTPM01000031">
    <property type="protein sequence ID" value="RQY88328.1"/>
    <property type="molecule type" value="Genomic_DNA"/>
</dbReference>
<accession>A0ABX9YMM4</accession>
<proteinExistence type="inferred from homology"/>
<protein>
    <submittedName>
        <fullName evidence="11">Zinc metalloprotease</fullName>
    </submittedName>
</protein>
<feature type="region of interest" description="Disordered" evidence="9">
    <location>
        <begin position="359"/>
        <end position="389"/>
    </location>
</feature>
<dbReference type="Pfam" id="PF05572">
    <property type="entry name" value="Peptidase_M43"/>
    <property type="match status" value="1"/>
</dbReference>
<comment type="caution">
    <text evidence="11">The sequence shown here is derived from an EMBL/GenBank/DDBJ whole genome shotgun (WGS) entry which is preliminary data.</text>
</comment>
<evidence type="ECO:0000256" key="8">
    <source>
        <dbReference type="ARBA" id="ARBA00023157"/>
    </source>
</evidence>
<evidence type="ECO:0000259" key="10">
    <source>
        <dbReference type="Pfam" id="PF05572"/>
    </source>
</evidence>
<dbReference type="GO" id="GO:0008237">
    <property type="term" value="F:metallopeptidase activity"/>
    <property type="evidence" value="ECO:0007669"/>
    <property type="project" value="UniProtKB-KW"/>
</dbReference>
<dbReference type="InterPro" id="IPR024079">
    <property type="entry name" value="MetalloPept_cat_dom_sf"/>
</dbReference>
<keyword evidence="2" id="KW-0645">Protease</keyword>
<evidence type="ECO:0000256" key="5">
    <source>
        <dbReference type="ARBA" id="ARBA00022801"/>
    </source>
</evidence>
<evidence type="ECO:0000256" key="2">
    <source>
        <dbReference type="ARBA" id="ARBA00022670"/>
    </source>
</evidence>
<gene>
    <name evidence="11" type="ORF">DF017_22700</name>
</gene>
<dbReference type="Gene3D" id="3.40.390.10">
    <property type="entry name" value="Collagenase (Catalytic Domain)"/>
    <property type="match status" value="1"/>
</dbReference>
<dbReference type="PANTHER" id="PTHR47466:SF1">
    <property type="entry name" value="METALLOPROTEASE MEP1 (AFU_ORTHOLOGUE AFUA_1G07730)-RELATED"/>
    <property type="match status" value="1"/>
</dbReference>
<organism evidence="11 12">
    <name type="scientific">Burkholderia stagnalis</name>
    <dbReference type="NCBI Taxonomy" id="1503054"/>
    <lineage>
        <taxon>Bacteria</taxon>
        <taxon>Pseudomonadati</taxon>
        <taxon>Pseudomonadota</taxon>
        <taxon>Betaproteobacteria</taxon>
        <taxon>Burkholderiales</taxon>
        <taxon>Burkholderiaceae</taxon>
        <taxon>Burkholderia</taxon>
        <taxon>Burkholderia cepacia complex</taxon>
    </lineage>
</organism>
<keyword evidence="6" id="KW-0862">Zinc</keyword>
<evidence type="ECO:0000313" key="12">
    <source>
        <dbReference type="Proteomes" id="UP000281098"/>
    </source>
</evidence>
<evidence type="ECO:0000256" key="6">
    <source>
        <dbReference type="ARBA" id="ARBA00022833"/>
    </source>
</evidence>
<evidence type="ECO:0000256" key="1">
    <source>
        <dbReference type="ARBA" id="ARBA00008721"/>
    </source>
</evidence>
<sequence length="500" mass="53650">MQVHERLLRTDPNYVRNRIASENYHHMSMRGLAVASRTGVTQIPVVVHVVYNTNVQNISDAQVQSQIDVLNRDYRKKNADIGSVPAAFLPLAADCRIQFVLASTDPSGGATNGITRTQTNVTGFTDDDKVKAASTGGADAWPATQYLNLWVCQLDGGLLGYAQFPGGAATTDGVVILHSAFGTVGTAAAPFNLGRTASHEIGHWLNLRHIWGDDGNGCNGSDFVNDTPNQAGPNYGTPAFPHVTCSNGPNGDMFMNYMDYVDDAAMFMFTAGQVQRMQACLDGDRSSIGTTVSTSPLQDIHATLASTDVHPTIPTVDLHVTIATADQPTIAWTDVHPTLATADHIPTLSTLDGGPTLKFIDEPKQPVFDKPPVADLQKGPASDSTVQPPHPVDPGVALSHGGGIQGGGARMVAPFVLSTPHHSMAWTQSHQDVAQATVNGLEQRLIQAQQWLNQYAQLEAVGHATAADQQLAQQVWWEYQALLREYQQYSGTETGRGGDR</sequence>
<dbReference type="PANTHER" id="PTHR47466">
    <property type="match status" value="1"/>
</dbReference>
<evidence type="ECO:0000256" key="3">
    <source>
        <dbReference type="ARBA" id="ARBA00022723"/>
    </source>
</evidence>
<dbReference type="SUPFAM" id="SSF55486">
    <property type="entry name" value="Metalloproteases ('zincins'), catalytic domain"/>
    <property type="match status" value="1"/>
</dbReference>
<keyword evidence="8" id="KW-1015">Disulfide bond</keyword>
<evidence type="ECO:0000256" key="4">
    <source>
        <dbReference type="ARBA" id="ARBA00022729"/>
    </source>
</evidence>
<feature type="domain" description="Peptidase M43 pregnancy-associated plasma-A" evidence="10">
    <location>
        <begin position="138"/>
        <end position="282"/>
    </location>
</feature>
<name>A0ABX9YMM4_9BURK</name>
<evidence type="ECO:0000256" key="9">
    <source>
        <dbReference type="SAM" id="MobiDB-lite"/>
    </source>
</evidence>
<keyword evidence="5" id="KW-0378">Hydrolase</keyword>
<evidence type="ECO:0000313" key="11">
    <source>
        <dbReference type="EMBL" id="RQY88328.1"/>
    </source>
</evidence>
<keyword evidence="3" id="KW-0479">Metal-binding</keyword>
<keyword evidence="7 11" id="KW-0482">Metalloprotease</keyword>
<dbReference type="InterPro" id="IPR008754">
    <property type="entry name" value="Peptidase_M43"/>
</dbReference>
<dbReference type="CDD" id="cd04275">
    <property type="entry name" value="ZnMc_pappalysin_like"/>
    <property type="match status" value="1"/>
</dbReference>
<keyword evidence="12" id="KW-1185">Reference proteome</keyword>
<reference evidence="11 12" key="1">
    <citation type="submission" date="2018-08" db="EMBL/GenBank/DDBJ databases">
        <title>Comparative analysis of Burkholderia isolates from Puerto Rico.</title>
        <authorList>
            <person name="Hall C."/>
            <person name="Sahl J."/>
            <person name="Wagner D."/>
        </authorList>
    </citation>
    <scope>NUCLEOTIDE SEQUENCE [LARGE SCALE GENOMIC DNA]</scope>
    <source>
        <strain evidence="11 12">Bp8966</strain>
    </source>
</reference>
<keyword evidence="4" id="KW-0732">Signal</keyword>
<dbReference type="Proteomes" id="UP000281098">
    <property type="component" value="Unassembled WGS sequence"/>
</dbReference>
<comment type="similarity">
    <text evidence="1">Belongs to the peptidase M43B family.</text>
</comment>